<dbReference type="SUPFAM" id="SSF46785">
    <property type="entry name" value="Winged helix' DNA-binding domain"/>
    <property type="match status" value="1"/>
</dbReference>
<gene>
    <name evidence="4" type="ORF">G5C33_18170</name>
</gene>
<dbReference type="KEGG" id="spzr:G5C33_18170"/>
<protein>
    <submittedName>
        <fullName evidence="4">FCD domain-containing protein</fullName>
    </submittedName>
</protein>
<keyword evidence="3" id="KW-0804">Transcription</keyword>
<evidence type="ECO:0000256" key="3">
    <source>
        <dbReference type="ARBA" id="ARBA00023163"/>
    </source>
</evidence>
<dbReference type="Gene3D" id="1.20.120.530">
    <property type="entry name" value="GntR ligand-binding domain-like"/>
    <property type="match status" value="1"/>
</dbReference>
<dbReference type="EMBL" id="CP049109">
    <property type="protein sequence ID" value="QIG81521.1"/>
    <property type="molecule type" value="Genomic_DNA"/>
</dbReference>
<dbReference type="InterPro" id="IPR036388">
    <property type="entry name" value="WH-like_DNA-bd_sf"/>
</dbReference>
<name>A0A6G6Y9K0_9SPHN</name>
<reference evidence="4 5" key="1">
    <citation type="submission" date="2020-02" db="EMBL/GenBank/DDBJ databases">
        <authorList>
            <person name="Zheng R.K."/>
            <person name="Sun C.M."/>
        </authorList>
    </citation>
    <scope>NUCLEOTIDE SEQUENCE [LARGE SCALE GENOMIC DNA]</scope>
    <source>
        <strain evidence="5">zrk23</strain>
    </source>
</reference>
<sequence length="244" mass="27032">MPLLTKVPRKRGVNLVTATTATLREHIFANESGTLLGSLHQLARDLEVGIVTLQQAARVLEHEGVLEVRRGPGGGYYGTRPDDAALERAMDAYLRVHPATYDEALDVTSLLFNELVAAAARCDDAAVRAALSTIAEQFDETKLDQAALGVLEIEFQERLFQMVRRPLFEMLTRVTLHYATSRSAPSVHHLHSDVRRWCAGRRAIIAAIIDGDEALARFEANRQNRRIVRQHLEGMAGAETINTS</sequence>
<dbReference type="SUPFAM" id="SSF48008">
    <property type="entry name" value="GntR ligand-binding domain-like"/>
    <property type="match status" value="1"/>
</dbReference>
<evidence type="ECO:0000313" key="5">
    <source>
        <dbReference type="Proteomes" id="UP000501568"/>
    </source>
</evidence>
<evidence type="ECO:0000256" key="1">
    <source>
        <dbReference type="ARBA" id="ARBA00023015"/>
    </source>
</evidence>
<keyword evidence="1" id="KW-0805">Transcription regulation</keyword>
<dbReference type="RefSeq" id="WP_165328448.1">
    <property type="nucleotide sequence ID" value="NZ_CP049109.1"/>
</dbReference>
<accession>A0A6G6Y9K0</accession>
<dbReference type="InterPro" id="IPR008920">
    <property type="entry name" value="TF_FadR/GntR_C"/>
</dbReference>
<dbReference type="Proteomes" id="UP000501568">
    <property type="component" value="Chromosome"/>
</dbReference>
<dbReference type="Gene3D" id="1.10.10.10">
    <property type="entry name" value="Winged helix-like DNA-binding domain superfamily/Winged helix DNA-binding domain"/>
    <property type="match status" value="1"/>
</dbReference>
<evidence type="ECO:0000256" key="2">
    <source>
        <dbReference type="ARBA" id="ARBA00023125"/>
    </source>
</evidence>
<proteinExistence type="predicted"/>
<keyword evidence="5" id="KW-1185">Reference proteome</keyword>
<keyword evidence="2" id="KW-0238">DNA-binding</keyword>
<evidence type="ECO:0000313" key="4">
    <source>
        <dbReference type="EMBL" id="QIG81521.1"/>
    </source>
</evidence>
<dbReference type="GO" id="GO:0003677">
    <property type="term" value="F:DNA binding"/>
    <property type="evidence" value="ECO:0007669"/>
    <property type="project" value="UniProtKB-KW"/>
</dbReference>
<dbReference type="AlphaFoldDB" id="A0A6G6Y9K0"/>
<dbReference type="InterPro" id="IPR036390">
    <property type="entry name" value="WH_DNA-bd_sf"/>
</dbReference>
<organism evidence="4 5">
    <name type="scientific">Stakelama tenebrarum</name>
    <dbReference type="NCBI Taxonomy" id="2711215"/>
    <lineage>
        <taxon>Bacteria</taxon>
        <taxon>Pseudomonadati</taxon>
        <taxon>Pseudomonadota</taxon>
        <taxon>Alphaproteobacteria</taxon>
        <taxon>Sphingomonadales</taxon>
        <taxon>Sphingomonadaceae</taxon>
        <taxon>Stakelama</taxon>
    </lineage>
</organism>